<comment type="caution">
    <text evidence="9">The sequence shown here is derived from an EMBL/GenBank/DDBJ whole genome shotgun (WGS) entry which is preliminary data.</text>
</comment>
<evidence type="ECO:0000313" key="10">
    <source>
        <dbReference type="Proteomes" id="UP001370758"/>
    </source>
</evidence>
<dbReference type="InterPro" id="IPR043472">
    <property type="entry name" value="Macro_dom-like"/>
</dbReference>
<evidence type="ECO:0000256" key="5">
    <source>
        <dbReference type="ARBA" id="ARBA00022912"/>
    </source>
</evidence>
<feature type="compositionally biased region" description="Basic and acidic residues" evidence="7">
    <location>
        <begin position="1"/>
        <end position="10"/>
    </location>
</feature>
<dbReference type="GO" id="GO:0004721">
    <property type="term" value="F:phosphoprotein phosphatase activity"/>
    <property type="evidence" value="ECO:0007669"/>
    <property type="project" value="UniProtKB-KW"/>
</dbReference>
<gene>
    <name evidence="9" type="primary">POA1</name>
    <name evidence="9" type="ORF">TWF481_003906</name>
</gene>
<name>A0AAV9WNQ7_9PEZI</name>
<keyword evidence="5" id="KW-0378">Hydrolase</keyword>
<keyword evidence="10" id="KW-1185">Reference proteome</keyword>
<dbReference type="SUPFAM" id="SSF52949">
    <property type="entry name" value="Macro domain-like"/>
    <property type="match status" value="1"/>
</dbReference>
<keyword evidence="5" id="KW-0904">Protein phosphatase</keyword>
<evidence type="ECO:0000256" key="7">
    <source>
        <dbReference type="SAM" id="MobiDB-lite"/>
    </source>
</evidence>
<evidence type="ECO:0000313" key="9">
    <source>
        <dbReference type="EMBL" id="KAK6509143.1"/>
    </source>
</evidence>
<feature type="compositionally biased region" description="Gly residues" evidence="7">
    <location>
        <begin position="218"/>
        <end position="237"/>
    </location>
</feature>
<dbReference type="Pfam" id="PF01661">
    <property type="entry name" value="Macro"/>
    <property type="match status" value="1"/>
</dbReference>
<feature type="region of interest" description="Disordered" evidence="7">
    <location>
        <begin position="218"/>
        <end position="239"/>
    </location>
</feature>
<accession>A0AAV9WNQ7</accession>
<dbReference type="EC" id="3.1.3.84" evidence="3"/>
<dbReference type="GO" id="GO:0140291">
    <property type="term" value="P:peptidyl-glutamate ADP-deribosylation"/>
    <property type="evidence" value="ECO:0007669"/>
    <property type="project" value="TreeGrafter"/>
</dbReference>
<dbReference type="PANTHER" id="PTHR12521">
    <property type="entry name" value="PROTEIN C6ORF130"/>
    <property type="match status" value="1"/>
</dbReference>
<dbReference type="Proteomes" id="UP001370758">
    <property type="component" value="Unassembled WGS sequence"/>
</dbReference>
<sequence length="245" mass="26109">MPEVVEREASGSEAPSLATSSTYTPDALGDAADTVDQETGLPGGLVMVHSDIFAAPANSVLIHACNCQGSWGAGIALTMKRFYPRAYVVYRNHCDSNAADSAALLGTALLIPPQPGDRNSHWITCLFTSQYYGRRVDAPDRILEHTASSFEHFLKLLGDTERGGDADLGTAGEVHTCKINSGRFGVPWERTGRVLEDALERDGEGRVVFAHEFEEETGAGGGFKARPGGGRGGGGLEKGQQILRF</sequence>
<evidence type="ECO:0000256" key="2">
    <source>
        <dbReference type="ARBA" id="ARBA00006575"/>
    </source>
</evidence>
<proteinExistence type="inferred from homology"/>
<dbReference type="InterPro" id="IPR002589">
    <property type="entry name" value="Macro_dom"/>
</dbReference>
<evidence type="ECO:0000256" key="3">
    <source>
        <dbReference type="ARBA" id="ARBA00012983"/>
    </source>
</evidence>
<comment type="catalytic activity">
    <reaction evidence="6">
        <text>ADP-alpha-D-ribose 1''-phosphate + H2O = ADP-D-ribose + phosphate</text>
        <dbReference type="Rhea" id="RHEA:25029"/>
        <dbReference type="ChEBI" id="CHEBI:15377"/>
        <dbReference type="ChEBI" id="CHEBI:43474"/>
        <dbReference type="ChEBI" id="CHEBI:57967"/>
        <dbReference type="ChEBI" id="CHEBI:58753"/>
        <dbReference type="EC" id="3.1.3.84"/>
    </reaction>
</comment>
<dbReference type="AlphaFoldDB" id="A0AAV9WNQ7"/>
<comment type="function">
    <text evidence="1">Highly specific phosphatase involved in the metabolism of ADP-ribose 1''-phosphate (Appr1p) which is produced as a consequence of tRNA splicing.</text>
</comment>
<evidence type="ECO:0000256" key="6">
    <source>
        <dbReference type="ARBA" id="ARBA00034427"/>
    </source>
</evidence>
<protein>
    <recommendedName>
        <fullName evidence="4">ADP-ribose 1''-phosphate phosphatase</fullName>
        <ecNumber evidence="3">3.1.3.84</ecNumber>
    </recommendedName>
</protein>
<dbReference type="EMBL" id="JAVHJL010000002">
    <property type="protein sequence ID" value="KAK6509143.1"/>
    <property type="molecule type" value="Genomic_DNA"/>
</dbReference>
<evidence type="ECO:0000259" key="8">
    <source>
        <dbReference type="Pfam" id="PF01661"/>
    </source>
</evidence>
<dbReference type="Gene3D" id="3.40.220.10">
    <property type="entry name" value="Leucine Aminopeptidase, subunit E, domain 1"/>
    <property type="match status" value="1"/>
</dbReference>
<dbReference type="PANTHER" id="PTHR12521:SF0">
    <property type="entry name" value="ADP-RIBOSE GLYCOHYDROLASE OARD1"/>
    <property type="match status" value="1"/>
</dbReference>
<evidence type="ECO:0000256" key="1">
    <source>
        <dbReference type="ARBA" id="ARBA00002432"/>
    </source>
</evidence>
<evidence type="ECO:0000256" key="4">
    <source>
        <dbReference type="ARBA" id="ARBA00019744"/>
    </source>
</evidence>
<feature type="region of interest" description="Disordered" evidence="7">
    <location>
        <begin position="1"/>
        <end position="23"/>
    </location>
</feature>
<comment type="similarity">
    <text evidence="2">Belongs to the POA1 family.</text>
</comment>
<dbReference type="InterPro" id="IPR050892">
    <property type="entry name" value="ADP-ribose_metab_enzymes"/>
</dbReference>
<feature type="domain" description="Macro" evidence="8">
    <location>
        <begin position="62"/>
        <end position="194"/>
    </location>
</feature>
<reference evidence="9 10" key="1">
    <citation type="submission" date="2023-08" db="EMBL/GenBank/DDBJ databases">
        <authorList>
            <person name="Palmer J.M."/>
        </authorList>
    </citation>
    <scope>NUCLEOTIDE SEQUENCE [LARGE SCALE GENOMIC DNA]</scope>
    <source>
        <strain evidence="9 10">TWF481</strain>
    </source>
</reference>
<organism evidence="9 10">
    <name type="scientific">Arthrobotrys musiformis</name>
    <dbReference type="NCBI Taxonomy" id="47236"/>
    <lineage>
        <taxon>Eukaryota</taxon>
        <taxon>Fungi</taxon>
        <taxon>Dikarya</taxon>
        <taxon>Ascomycota</taxon>
        <taxon>Pezizomycotina</taxon>
        <taxon>Orbiliomycetes</taxon>
        <taxon>Orbiliales</taxon>
        <taxon>Orbiliaceae</taxon>
        <taxon>Arthrobotrys</taxon>
    </lineage>
</organism>